<dbReference type="Pfam" id="PF19725">
    <property type="entry name" value="RPC5_C"/>
    <property type="match status" value="1"/>
</dbReference>
<feature type="region of interest" description="Disordered" evidence="1">
    <location>
        <begin position="164"/>
        <end position="183"/>
    </location>
</feature>
<name>A0A8C4X0X3_EPTBU</name>
<dbReference type="InterPro" id="IPR006886">
    <property type="entry name" value="RNA_pol_III_Rpc5"/>
</dbReference>
<dbReference type="Ensembl" id="ENSEBUT00000025901.1">
    <property type="protein sequence ID" value="ENSEBUP00000025325.1"/>
    <property type="gene ID" value="ENSEBUG00000015607.1"/>
</dbReference>
<evidence type="ECO:0000313" key="4">
    <source>
        <dbReference type="Proteomes" id="UP000694388"/>
    </source>
</evidence>
<organism evidence="3 4">
    <name type="scientific">Eptatretus burgeri</name>
    <name type="common">Inshore hagfish</name>
    <dbReference type="NCBI Taxonomy" id="7764"/>
    <lineage>
        <taxon>Eukaryota</taxon>
        <taxon>Metazoa</taxon>
        <taxon>Chordata</taxon>
        <taxon>Craniata</taxon>
        <taxon>Vertebrata</taxon>
        <taxon>Cyclostomata</taxon>
        <taxon>Myxini</taxon>
        <taxon>Myxiniformes</taxon>
        <taxon>Myxinidae</taxon>
        <taxon>Eptatretinae</taxon>
        <taxon>Eptatretus</taxon>
    </lineage>
</organism>
<feature type="domain" description="DNA-directed RNA polymerase III subunit RPC5 C-terminal" evidence="2">
    <location>
        <begin position="465"/>
        <end position="633"/>
    </location>
</feature>
<feature type="compositionally biased region" description="Acidic residues" evidence="1">
    <location>
        <begin position="167"/>
        <end position="180"/>
    </location>
</feature>
<evidence type="ECO:0000256" key="1">
    <source>
        <dbReference type="SAM" id="MobiDB-lite"/>
    </source>
</evidence>
<protein>
    <submittedName>
        <fullName evidence="3">RNA polymerase III subunit E</fullName>
    </submittedName>
</protein>
<dbReference type="Proteomes" id="UP000694388">
    <property type="component" value="Unplaced"/>
</dbReference>
<dbReference type="GeneTree" id="ENSGT00390000016123"/>
<dbReference type="PANTHER" id="PTHR12069">
    <property type="entry name" value="DNA-DIRECTED RNA POLYMERASES III 80 KDA POLYPEPTIDE RNA POLYMERASE III SUBUNIT 5"/>
    <property type="match status" value="1"/>
</dbReference>
<keyword evidence="4" id="KW-1185">Reference proteome</keyword>
<dbReference type="GO" id="GO:0005666">
    <property type="term" value="C:RNA polymerase III complex"/>
    <property type="evidence" value="ECO:0007669"/>
    <property type="project" value="TreeGrafter"/>
</dbReference>
<dbReference type="PANTHER" id="PTHR12069:SF0">
    <property type="entry name" value="DNA-DIRECTED RNA POLYMERASE III SUBUNIT RPC5"/>
    <property type="match status" value="1"/>
</dbReference>
<proteinExistence type="predicted"/>
<sequence>MKSLLEQRFNAREPSGAIQNSSLLLQIDVYLAKSLAENLYLFQHPVRPATSPYDDVPHLSARIKPRQQKVELELAINVNSASYSQSKGEQIALNVDGTSSEDATYSMKVMDKQVLVSTPAAVDVSRYAIGVFRKGELHLTPLHGMLQLRPGFSYLDKADARHRENENIQDGDSSQEEPEEDVKQITVRFARPESDRARQKRMQSYEYMRQKQSEEPWHHLAYHGSKDSRADFERHYLFAQSSGMVTGSELTKTPKEYLAMLMPQAQKETETKPVTPSNVVSMSQLRTLPLSDQVKTLMKNVKVLQFSQLMGLLGPGTDSTSALRCVQQVSVLVQGCWVVKSEILYPKESRSPYSGVSAEVLCRGRDFLLWEFTRKRFVLRKDILAVVKLPAEDVKDFMEQVAYSRVGRGWEFALPPDAEFVRKHPDVAQRQTMLWQGVQSRLAKTFGLSKEELIGKGDAASPGGLVVISGEQRVRAAQHNLCERSKELEHKYKRFNNLSVARTGRDANSLECQGNDGEFALTGLPNGLNVVSGSCADKLAAELLEFVRQRLCDHPVLSLSELRGMLNLRLTELPPGHVLGSGVSDRALQDALARAGAKHMDVPLPMNDSGEDVKIFALWDTGSSFDKVSTVAYTQKHNLRGGWCEKSLIVKVVLIVVGGGSASATFRHLLQKHQFELDFLGDLVFCFIYRQVVWIK</sequence>
<evidence type="ECO:0000313" key="3">
    <source>
        <dbReference type="Ensembl" id="ENSEBUP00000025325.1"/>
    </source>
</evidence>
<dbReference type="InterPro" id="IPR045576">
    <property type="entry name" value="RPC5_C"/>
</dbReference>
<reference evidence="3" key="2">
    <citation type="submission" date="2025-09" db="UniProtKB">
        <authorList>
            <consortium name="Ensembl"/>
        </authorList>
    </citation>
    <scope>IDENTIFICATION</scope>
</reference>
<dbReference type="AlphaFoldDB" id="A0A8C4X0X3"/>
<evidence type="ECO:0000259" key="2">
    <source>
        <dbReference type="Pfam" id="PF19725"/>
    </source>
</evidence>
<dbReference type="GO" id="GO:0042797">
    <property type="term" value="P:tRNA transcription by RNA polymerase III"/>
    <property type="evidence" value="ECO:0007669"/>
    <property type="project" value="TreeGrafter"/>
</dbReference>
<reference evidence="3" key="1">
    <citation type="submission" date="2025-08" db="UniProtKB">
        <authorList>
            <consortium name="Ensembl"/>
        </authorList>
    </citation>
    <scope>IDENTIFICATION</scope>
</reference>
<accession>A0A8C4X0X3</accession>
<dbReference type="Pfam" id="PF04801">
    <property type="entry name" value="RPC5"/>
    <property type="match status" value="1"/>
</dbReference>